<dbReference type="Gene3D" id="3.90.1200.10">
    <property type="match status" value="1"/>
</dbReference>
<sequence length="299" mass="33437">MGDELSRDLQEALRQVAERCGADLADAKIVHQHSNTAIALPTARLLVRVAGTPDSLDRVATSVHVTRWLAHRGYRCVEPVDLDPFTAAGHVISVWRLLDTVDRPSGTARELADLLRTLHEQPQPSVGLPSLDDPFASVAAAVARQRDGLDDHDREWLLTRIAELRRGWADVRPARPKGLIHGDAHTNNLIRLAAGGVVLGDWDHVAWGPREWDLIQPHYMARRFGRHTAEDLDDFTTAYGWDVREWSGFEQLLQTREITGLSPYVRKAADDDWSRDELKRRVATLRGGDSLARWSSPSG</sequence>
<dbReference type="Pfam" id="PF01636">
    <property type="entry name" value="APH"/>
    <property type="match status" value="1"/>
</dbReference>
<name>A0ABV9U8V6_9ACTN</name>
<dbReference type="InterPro" id="IPR002575">
    <property type="entry name" value="Aminoglycoside_PTrfase"/>
</dbReference>
<dbReference type="RefSeq" id="WP_378262685.1">
    <property type="nucleotide sequence ID" value="NZ_JBHSIT010000012.1"/>
</dbReference>
<evidence type="ECO:0000313" key="3">
    <source>
        <dbReference type="Proteomes" id="UP001595872"/>
    </source>
</evidence>
<comment type="caution">
    <text evidence="2">The sequence shown here is derived from an EMBL/GenBank/DDBJ whole genome shotgun (WGS) entry which is preliminary data.</text>
</comment>
<organism evidence="2 3">
    <name type="scientific">Actinomadura gamaensis</name>
    <dbReference type="NCBI Taxonomy" id="1763541"/>
    <lineage>
        <taxon>Bacteria</taxon>
        <taxon>Bacillati</taxon>
        <taxon>Actinomycetota</taxon>
        <taxon>Actinomycetes</taxon>
        <taxon>Streptosporangiales</taxon>
        <taxon>Thermomonosporaceae</taxon>
        <taxon>Actinomadura</taxon>
    </lineage>
</organism>
<dbReference type="PANTHER" id="PTHR21310">
    <property type="entry name" value="AMINOGLYCOSIDE PHOSPHOTRANSFERASE-RELATED-RELATED"/>
    <property type="match status" value="1"/>
</dbReference>
<reference evidence="3" key="1">
    <citation type="journal article" date="2019" name="Int. J. Syst. Evol. Microbiol.">
        <title>The Global Catalogue of Microorganisms (GCM) 10K type strain sequencing project: providing services to taxonomists for standard genome sequencing and annotation.</title>
        <authorList>
            <consortium name="The Broad Institute Genomics Platform"/>
            <consortium name="The Broad Institute Genome Sequencing Center for Infectious Disease"/>
            <person name="Wu L."/>
            <person name="Ma J."/>
        </authorList>
    </citation>
    <scope>NUCLEOTIDE SEQUENCE [LARGE SCALE GENOMIC DNA]</scope>
    <source>
        <strain evidence="3">KLKA75</strain>
    </source>
</reference>
<dbReference type="InterPro" id="IPR011009">
    <property type="entry name" value="Kinase-like_dom_sf"/>
</dbReference>
<dbReference type="PANTHER" id="PTHR21310:SF40">
    <property type="entry name" value="AMINOGLYCOSIDE PHOSPHOTRANSFERASE DOMAIN-CONTAINING PROTEIN-RELATED"/>
    <property type="match status" value="1"/>
</dbReference>
<gene>
    <name evidence="2" type="ORF">ACFPCY_35280</name>
</gene>
<accession>A0ABV9U8V6</accession>
<proteinExistence type="predicted"/>
<evidence type="ECO:0000259" key="1">
    <source>
        <dbReference type="Pfam" id="PF01636"/>
    </source>
</evidence>
<dbReference type="SUPFAM" id="SSF56112">
    <property type="entry name" value="Protein kinase-like (PK-like)"/>
    <property type="match status" value="1"/>
</dbReference>
<feature type="domain" description="Aminoglycoside phosphotransferase" evidence="1">
    <location>
        <begin position="33"/>
        <end position="245"/>
    </location>
</feature>
<keyword evidence="3" id="KW-1185">Reference proteome</keyword>
<dbReference type="Proteomes" id="UP001595872">
    <property type="component" value="Unassembled WGS sequence"/>
</dbReference>
<protein>
    <submittedName>
        <fullName evidence="2">Phosphotransferase</fullName>
    </submittedName>
</protein>
<evidence type="ECO:0000313" key="2">
    <source>
        <dbReference type="EMBL" id="MFC4912609.1"/>
    </source>
</evidence>
<dbReference type="EMBL" id="JBHSIT010000012">
    <property type="protein sequence ID" value="MFC4912609.1"/>
    <property type="molecule type" value="Genomic_DNA"/>
</dbReference>
<dbReference type="InterPro" id="IPR051678">
    <property type="entry name" value="AGP_Transferase"/>
</dbReference>